<dbReference type="InterPro" id="IPR055560">
    <property type="entry name" value="DUF7136"/>
</dbReference>
<keyword evidence="1" id="KW-0472">Membrane</keyword>
<feature type="chain" id="PRO_5043021609" description="DUF7136 domain-containing protein" evidence="2">
    <location>
        <begin position="25"/>
        <end position="275"/>
    </location>
</feature>
<organism evidence="4 5">
    <name type="scientific">Corynascus novoguineensis</name>
    <dbReference type="NCBI Taxonomy" id="1126955"/>
    <lineage>
        <taxon>Eukaryota</taxon>
        <taxon>Fungi</taxon>
        <taxon>Dikarya</taxon>
        <taxon>Ascomycota</taxon>
        <taxon>Pezizomycotina</taxon>
        <taxon>Sordariomycetes</taxon>
        <taxon>Sordariomycetidae</taxon>
        <taxon>Sordariales</taxon>
        <taxon>Chaetomiaceae</taxon>
        <taxon>Corynascus</taxon>
    </lineage>
</organism>
<reference evidence="4" key="1">
    <citation type="journal article" date="2023" name="Mol. Phylogenet. Evol.">
        <title>Genome-scale phylogeny and comparative genomics of the fungal order Sordariales.</title>
        <authorList>
            <person name="Hensen N."/>
            <person name="Bonometti L."/>
            <person name="Westerberg I."/>
            <person name="Brannstrom I.O."/>
            <person name="Guillou S."/>
            <person name="Cros-Aarteil S."/>
            <person name="Calhoun S."/>
            <person name="Haridas S."/>
            <person name="Kuo A."/>
            <person name="Mondo S."/>
            <person name="Pangilinan J."/>
            <person name="Riley R."/>
            <person name="LaButti K."/>
            <person name="Andreopoulos B."/>
            <person name="Lipzen A."/>
            <person name="Chen C."/>
            <person name="Yan M."/>
            <person name="Daum C."/>
            <person name="Ng V."/>
            <person name="Clum A."/>
            <person name="Steindorff A."/>
            <person name="Ohm R.A."/>
            <person name="Martin F."/>
            <person name="Silar P."/>
            <person name="Natvig D.O."/>
            <person name="Lalanne C."/>
            <person name="Gautier V."/>
            <person name="Ament-Velasquez S.L."/>
            <person name="Kruys A."/>
            <person name="Hutchinson M.I."/>
            <person name="Powell A.J."/>
            <person name="Barry K."/>
            <person name="Miller A.N."/>
            <person name="Grigoriev I.V."/>
            <person name="Debuchy R."/>
            <person name="Gladieux P."/>
            <person name="Hiltunen Thoren M."/>
            <person name="Johannesson H."/>
        </authorList>
    </citation>
    <scope>NUCLEOTIDE SEQUENCE</scope>
    <source>
        <strain evidence="4">CBS 359.72</strain>
    </source>
</reference>
<sequence length="275" mass="30063">MYLVCRALWSLVGLFACFGATVNAANVLEIDLIFPRNDTYAPTDRSNNASWFPIVFAIQNAELARHLKLSFDTHMWNYSNMDTFGFADHDLTDANYTNEPYFVYHHLKIDTEGSYSLLSKVFWQKCNKTGDQVSIDRTSTNFGVDLTIKKGAQGVDLVATTAEKKTCSTKDGIAFNVTNETYEVPPSKNSYYRSHLLDGTCVVLATTSPTPTANPCKVKVGTAVVASMSASLHARLCKDLYPPADCPKDDAVQKLAVTGVASFVVALGAIGFLLA</sequence>
<protein>
    <recommendedName>
        <fullName evidence="3">DUF7136 domain-containing protein</fullName>
    </recommendedName>
</protein>
<name>A0AAN7CVK9_9PEZI</name>
<dbReference type="AlphaFoldDB" id="A0AAN7CVK9"/>
<evidence type="ECO:0000313" key="5">
    <source>
        <dbReference type="Proteomes" id="UP001303647"/>
    </source>
</evidence>
<evidence type="ECO:0000313" key="4">
    <source>
        <dbReference type="EMBL" id="KAK4247703.1"/>
    </source>
</evidence>
<keyword evidence="2" id="KW-0732">Signal</keyword>
<accession>A0AAN7CVK9</accession>
<gene>
    <name evidence="4" type="ORF">C7999DRAFT_41033</name>
</gene>
<evidence type="ECO:0000256" key="2">
    <source>
        <dbReference type="SAM" id="SignalP"/>
    </source>
</evidence>
<feature type="domain" description="DUF7136" evidence="3">
    <location>
        <begin position="24"/>
        <end position="246"/>
    </location>
</feature>
<comment type="caution">
    <text evidence="4">The sequence shown here is derived from an EMBL/GenBank/DDBJ whole genome shotgun (WGS) entry which is preliminary data.</text>
</comment>
<keyword evidence="5" id="KW-1185">Reference proteome</keyword>
<dbReference type="Pfam" id="PF23584">
    <property type="entry name" value="DUF7136"/>
    <property type="match status" value="1"/>
</dbReference>
<keyword evidence="1" id="KW-0812">Transmembrane</keyword>
<dbReference type="EMBL" id="MU857649">
    <property type="protein sequence ID" value="KAK4247703.1"/>
    <property type="molecule type" value="Genomic_DNA"/>
</dbReference>
<dbReference type="Proteomes" id="UP001303647">
    <property type="component" value="Unassembled WGS sequence"/>
</dbReference>
<dbReference type="PROSITE" id="PS51257">
    <property type="entry name" value="PROKAR_LIPOPROTEIN"/>
    <property type="match status" value="1"/>
</dbReference>
<reference evidence="4" key="2">
    <citation type="submission" date="2023-05" db="EMBL/GenBank/DDBJ databases">
        <authorList>
            <consortium name="Lawrence Berkeley National Laboratory"/>
            <person name="Steindorff A."/>
            <person name="Hensen N."/>
            <person name="Bonometti L."/>
            <person name="Westerberg I."/>
            <person name="Brannstrom I.O."/>
            <person name="Guillou S."/>
            <person name="Cros-Aarteil S."/>
            <person name="Calhoun S."/>
            <person name="Haridas S."/>
            <person name="Kuo A."/>
            <person name="Mondo S."/>
            <person name="Pangilinan J."/>
            <person name="Riley R."/>
            <person name="Labutti K."/>
            <person name="Andreopoulos B."/>
            <person name="Lipzen A."/>
            <person name="Chen C."/>
            <person name="Yanf M."/>
            <person name="Daum C."/>
            <person name="Ng V."/>
            <person name="Clum A."/>
            <person name="Ohm R."/>
            <person name="Martin F."/>
            <person name="Silar P."/>
            <person name="Natvig D."/>
            <person name="Lalanne C."/>
            <person name="Gautier V."/>
            <person name="Ament-Velasquez S.L."/>
            <person name="Kruys A."/>
            <person name="Hutchinson M.I."/>
            <person name="Powell A.J."/>
            <person name="Barry K."/>
            <person name="Miller A.N."/>
            <person name="Grigoriev I.V."/>
            <person name="Debuchy R."/>
            <person name="Gladieux P."/>
            <person name="Thoren M.H."/>
            <person name="Johannesson H."/>
        </authorList>
    </citation>
    <scope>NUCLEOTIDE SEQUENCE</scope>
    <source>
        <strain evidence="4">CBS 359.72</strain>
    </source>
</reference>
<evidence type="ECO:0000256" key="1">
    <source>
        <dbReference type="SAM" id="Phobius"/>
    </source>
</evidence>
<feature type="transmembrane region" description="Helical" evidence="1">
    <location>
        <begin position="255"/>
        <end position="274"/>
    </location>
</feature>
<keyword evidence="1" id="KW-1133">Transmembrane helix</keyword>
<evidence type="ECO:0000259" key="3">
    <source>
        <dbReference type="Pfam" id="PF23584"/>
    </source>
</evidence>
<feature type="signal peptide" evidence="2">
    <location>
        <begin position="1"/>
        <end position="24"/>
    </location>
</feature>
<proteinExistence type="predicted"/>